<feature type="region of interest" description="Disordered" evidence="1">
    <location>
        <begin position="67"/>
        <end position="90"/>
    </location>
</feature>
<accession>A0A8X7VGS3</accession>
<name>A0A8X7VGS3_BRACI</name>
<organism evidence="2 3">
    <name type="scientific">Brassica carinata</name>
    <name type="common">Ethiopian mustard</name>
    <name type="synonym">Abyssinian cabbage</name>
    <dbReference type="NCBI Taxonomy" id="52824"/>
    <lineage>
        <taxon>Eukaryota</taxon>
        <taxon>Viridiplantae</taxon>
        <taxon>Streptophyta</taxon>
        <taxon>Embryophyta</taxon>
        <taxon>Tracheophyta</taxon>
        <taxon>Spermatophyta</taxon>
        <taxon>Magnoliopsida</taxon>
        <taxon>eudicotyledons</taxon>
        <taxon>Gunneridae</taxon>
        <taxon>Pentapetalae</taxon>
        <taxon>rosids</taxon>
        <taxon>malvids</taxon>
        <taxon>Brassicales</taxon>
        <taxon>Brassicaceae</taxon>
        <taxon>Brassiceae</taxon>
        <taxon>Brassica</taxon>
    </lineage>
</organism>
<evidence type="ECO:0000313" key="2">
    <source>
        <dbReference type="EMBL" id="KAG2310952.1"/>
    </source>
</evidence>
<dbReference type="AlphaFoldDB" id="A0A8X7VGS3"/>
<protein>
    <submittedName>
        <fullName evidence="2">Uncharacterized protein</fullName>
    </submittedName>
</protein>
<sequence>MERRNKGCGLGLSNITTSIGQWSQLEDEKHRLMFESLRMELGVTPGRASISPEEACFSTEEYIRPGGGDEWRGDSMRAEVNSRKGRDDYR</sequence>
<gene>
    <name evidence="2" type="ORF">Bca52824_022509</name>
</gene>
<proteinExistence type="predicted"/>
<dbReference type="EMBL" id="JAAMPC010000005">
    <property type="protein sequence ID" value="KAG2310952.1"/>
    <property type="molecule type" value="Genomic_DNA"/>
</dbReference>
<keyword evidence="3" id="KW-1185">Reference proteome</keyword>
<dbReference type="Proteomes" id="UP000886595">
    <property type="component" value="Unassembled WGS sequence"/>
</dbReference>
<comment type="caution">
    <text evidence="2">The sequence shown here is derived from an EMBL/GenBank/DDBJ whole genome shotgun (WGS) entry which is preliminary data.</text>
</comment>
<evidence type="ECO:0000313" key="3">
    <source>
        <dbReference type="Proteomes" id="UP000886595"/>
    </source>
</evidence>
<reference evidence="2 3" key="1">
    <citation type="submission" date="2020-02" db="EMBL/GenBank/DDBJ databases">
        <authorList>
            <person name="Ma Q."/>
            <person name="Huang Y."/>
            <person name="Song X."/>
            <person name="Pei D."/>
        </authorList>
    </citation>
    <scope>NUCLEOTIDE SEQUENCE [LARGE SCALE GENOMIC DNA]</scope>
    <source>
        <strain evidence="2">Sxm20200214</strain>
        <tissue evidence="2">Leaf</tissue>
    </source>
</reference>
<evidence type="ECO:0000256" key="1">
    <source>
        <dbReference type="SAM" id="MobiDB-lite"/>
    </source>
</evidence>